<dbReference type="AlphaFoldDB" id="A0A1J5SNX5"/>
<feature type="domain" description="HTH LytTR-type" evidence="3">
    <location>
        <begin position="148"/>
        <end position="254"/>
    </location>
</feature>
<dbReference type="GO" id="GO:0006355">
    <property type="term" value="P:regulation of DNA-templated transcription"/>
    <property type="evidence" value="ECO:0007669"/>
    <property type="project" value="TreeGrafter"/>
</dbReference>
<dbReference type="GO" id="GO:0032993">
    <property type="term" value="C:protein-DNA complex"/>
    <property type="evidence" value="ECO:0007669"/>
    <property type="project" value="TreeGrafter"/>
</dbReference>
<dbReference type="SMART" id="SM00448">
    <property type="entry name" value="REC"/>
    <property type="match status" value="1"/>
</dbReference>
<dbReference type="Gene3D" id="3.40.50.2300">
    <property type="match status" value="1"/>
</dbReference>
<keyword evidence="1" id="KW-0238">DNA-binding</keyword>
<dbReference type="InterPro" id="IPR011006">
    <property type="entry name" value="CheY-like_superfamily"/>
</dbReference>
<evidence type="ECO:0000259" key="3">
    <source>
        <dbReference type="PROSITE" id="PS50930"/>
    </source>
</evidence>
<organism evidence="4">
    <name type="scientific">mine drainage metagenome</name>
    <dbReference type="NCBI Taxonomy" id="410659"/>
    <lineage>
        <taxon>unclassified sequences</taxon>
        <taxon>metagenomes</taxon>
        <taxon>ecological metagenomes</taxon>
    </lineage>
</organism>
<evidence type="ECO:0000313" key="4">
    <source>
        <dbReference type="EMBL" id="OIR03372.1"/>
    </source>
</evidence>
<proteinExistence type="predicted"/>
<sequence>MTDTITLPLTVFIVDDEGPARNRLKEKLADCAAQFPLQLVGEAANGQEALDKLAETPAEVVLMDIRMPQMDGIELAGHLNKLEHPPLIIFTTAYDAYAIQAFERRAIDYLLKPIRLGRLFDALSRARDLVPIRTEVLRELTPEARSNLSAHERGKVLLIPIDQVLYLRAELKYVTVRTVEREYLIEESLTALEKEYAARFVRIHRNCLVARDAIMGFEKGGDEGESGWLMNVKGLEEKLPISRRQMGIVKEHGK</sequence>
<dbReference type="Pfam" id="PF00072">
    <property type="entry name" value="Response_reg"/>
    <property type="match status" value="1"/>
</dbReference>
<evidence type="ECO:0000256" key="1">
    <source>
        <dbReference type="ARBA" id="ARBA00023125"/>
    </source>
</evidence>
<dbReference type="SUPFAM" id="SSF52172">
    <property type="entry name" value="CheY-like"/>
    <property type="match status" value="1"/>
</dbReference>
<feature type="domain" description="Response regulatory" evidence="2">
    <location>
        <begin position="10"/>
        <end position="127"/>
    </location>
</feature>
<dbReference type="InterPro" id="IPR007492">
    <property type="entry name" value="LytTR_DNA-bd_dom"/>
</dbReference>
<reference evidence="4" key="1">
    <citation type="submission" date="2016-10" db="EMBL/GenBank/DDBJ databases">
        <title>Sequence of Gallionella enrichment culture.</title>
        <authorList>
            <person name="Poehlein A."/>
            <person name="Muehling M."/>
            <person name="Daniel R."/>
        </authorList>
    </citation>
    <scope>NUCLEOTIDE SEQUENCE</scope>
</reference>
<dbReference type="GO" id="GO:0000156">
    <property type="term" value="F:phosphorelay response regulator activity"/>
    <property type="evidence" value="ECO:0007669"/>
    <property type="project" value="TreeGrafter"/>
</dbReference>
<dbReference type="EMBL" id="MLJW01000067">
    <property type="protein sequence ID" value="OIR03372.1"/>
    <property type="molecule type" value="Genomic_DNA"/>
</dbReference>
<dbReference type="GO" id="GO:0000976">
    <property type="term" value="F:transcription cis-regulatory region binding"/>
    <property type="evidence" value="ECO:0007669"/>
    <property type="project" value="TreeGrafter"/>
</dbReference>
<protein>
    <submittedName>
        <fullName evidence="4">Transcriptional regulatory protein YehT</fullName>
    </submittedName>
</protein>
<dbReference type="PROSITE" id="PS50930">
    <property type="entry name" value="HTH_LYTTR"/>
    <property type="match status" value="1"/>
</dbReference>
<dbReference type="PANTHER" id="PTHR48111">
    <property type="entry name" value="REGULATOR OF RPOS"/>
    <property type="match status" value="1"/>
</dbReference>
<dbReference type="PANTHER" id="PTHR48111:SF3">
    <property type="entry name" value="TRANSCRIPTIONAL REGULATORY PROTEIN BTSR"/>
    <property type="match status" value="1"/>
</dbReference>
<dbReference type="Pfam" id="PF04397">
    <property type="entry name" value="LytTR"/>
    <property type="match status" value="1"/>
</dbReference>
<accession>A0A1J5SNX5</accession>
<dbReference type="Gene3D" id="2.40.50.1020">
    <property type="entry name" value="LytTr DNA-binding domain"/>
    <property type="match status" value="1"/>
</dbReference>
<comment type="caution">
    <text evidence="4">The sequence shown here is derived from an EMBL/GenBank/DDBJ whole genome shotgun (WGS) entry which is preliminary data.</text>
</comment>
<dbReference type="InterPro" id="IPR001789">
    <property type="entry name" value="Sig_transdc_resp-reg_receiver"/>
</dbReference>
<gene>
    <name evidence="4" type="primary">yehT_4</name>
    <name evidence="4" type="ORF">GALL_146450</name>
</gene>
<evidence type="ECO:0000259" key="2">
    <source>
        <dbReference type="PROSITE" id="PS50110"/>
    </source>
</evidence>
<dbReference type="InterPro" id="IPR039420">
    <property type="entry name" value="WalR-like"/>
</dbReference>
<name>A0A1J5SNX5_9ZZZZ</name>
<dbReference type="PROSITE" id="PS50110">
    <property type="entry name" value="RESPONSE_REGULATORY"/>
    <property type="match status" value="1"/>
</dbReference>
<dbReference type="GO" id="GO:0005829">
    <property type="term" value="C:cytosol"/>
    <property type="evidence" value="ECO:0007669"/>
    <property type="project" value="TreeGrafter"/>
</dbReference>
<dbReference type="SMART" id="SM00850">
    <property type="entry name" value="LytTR"/>
    <property type="match status" value="1"/>
</dbReference>